<dbReference type="GO" id="GO:0043866">
    <property type="term" value="F:adenylyl-sulfate reductase (thioredoxin) activity"/>
    <property type="evidence" value="ECO:0007669"/>
    <property type="project" value="UniProtKB-EC"/>
</dbReference>
<keyword evidence="4" id="KW-0411">Iron-sulfur</keyword>
<dbReference type="EC" id="1.8.4.10" evidence="4"/>
<reference evidence="6 7" key="1">
    <citation type="submission" date="2019-09" db="EMBL/GenBank/DDBJ databases">
        <title>NBRP : Genome information of microbial organism related human and environment.</title>
        <authorList>
            <person name="Hattori M."/>
            <person name="Oshima K."/>
            <person name="Inaba H."/>
            <person name="Suda W."/>
            <person name="Sakamoto M."/>
            <person name="Iino T."/>
            <person name="Kitahara M."/>
            <person name="Oshida Y."/>
            <person name="Iida T."/>
            <person name="Kudo T."/>
            <person name="Itoh T."/>
            <person name="Ohkuma M."/>
        </authorList>
    </citation>
    <scope>NUCLEOTIDE SEQUENCE [LARGE SCALE GENOMIC DNA]</scope>
    <source>
        <strain evidence="6 7">Q-1</strain>
    </source>
</reference>
<dbReference type="GO" id="GO:0051539">
    <property type="term" value="F:4 iron, 4 sulfur cluster binding"/>
    <property type="evidence" value="ECO:0007669"/>
    <property type="project" value="UniProtKB-UniRule"/>
</dbReference>
<keyword evidence="7" id="KW-1185">Reference proteome</keyword>
<dbReference type="SUPFAM" id="SSF52402">
    <property type="entry name" value="Adenine nucleotide alpha hydrolases-like"/>
    <property type="match status" value="1"/>
</dbReference>
<dbReference type="GO" id="GO:0005737">
    <property type="term" value="C:cytoplasm"/>
    <property type="evidence" value="ECO:0007669"/>
    <property type="project" value="UniProtKB-SubCell"/>
</dbReference>
<evidence type="ECO:0000256" key="3">
    <source>
        <dbReference type="ARBA" id="ARBA00024327"/>
    </source>
</evidence>
<feature type="active site" description="Nucleophile; cysteine thiosulfonate intermediate" evidence="4">
    <location>
        <position position="229"/>
    </location>
</feature>
<dbReference type="EMBL" id="BKCN01000001">
    <property type="protein sequence ID" value="GER02385.1"/>
    <property type="molecule type" value="Genomic_DNA"/>
</dbReference>
<organism evidence="6 7">
    <name type="scientific">Iodidimonas nitroreducens</name>
    <dbReference type="NCBI Taxonomy" id="1236968"/>
    <lineage>
        <taxon>Bacteria</taxon>
        <taxon>Pseudomonadati</taxon>
        <taxon>Pseudomonadota</taxon>
        <taxon>Alphaproteobacteria</taxon>
        <taxon>Iodidimonadales</taxon>
        <taxon>Iodidimonadaceae</taxon>
        <taxon>Iodidimonas</taxon>
    </lineage>
</organism>
<dbReference type="HAMAP" id="MF_00063">
    <property type="entry name" value="CysH"/>
    <property type="match status" value="1"/>
</dbReference>
<dbReference type="InterPro" id="IPR014729">
    <property type="entry name" value="Rossmann-like_a/b/a_fold"/>
</dbReference>
<keyword evidence="4" id="KW-0479">Metal-binding</keyword>
<accession>A0A5A7N3W4</accession>
<dbReference type="NCBIfam" id="TIGR00434">
    <property type="entry name" value="cysH"/>
    <property type="match status" value="1"/>
</dbReference>
<feature type="binding site" evidence="4">
    <location>
        <position position="123"/>
    </location>
    <ligand>
        <name>[4Fe-4S] cluster</name>
        <dbReference type="ChEBI" id="CHEBI:49883"/>
    </ligand>
</feature>
<comment type="subcellular location">
    <subcellularLocation>
        <location evidence="4">Cytoplasm</location>
    </subcellularLocation>
</comment>
<dbReference type="GO" id="GO:0070814">
    <property type="term" value="P:hydrogen sulfide biosynthetic process"/>
    <property type="evidence" value="ECO:0007669"/>
    <property type="project" value="UniProtKB-UniRule"/>
</dbReference>
<protein>
    <recommendedName>
        <fullName evidence="4">Adenosine 5'-phosphosulfate reductase</fullName>
        <shortName evidence="4">APS reductase</shortName>
        <ecNumber evidence="4">1.8.4.10</ecNumber>
    </recommendedName>
    <alternativeName>
        <fullName evidence="4">5'-adenylylsulfate reductase</fullName>
    </alternativeName>
    <alternativeName>
        <fullName evidence="4">Thioredoxin-dependent 5'-adenylylsulfate reductase</fullName>
    </alternativeName>
</protein>
<name>A0A5A7N3W4_9PROT</name>
<feature type="binding site" evidence="4">
    <location>
        <position position="206"/>
    </location>
    <ligand>
        <name>[4Fe-4S] cluster</name>
        <dbReference type="ChEBI" id="CHEBI:49883"/>
    </ligand>
</feature>
<comment type="caution">
    <text evidence="6">The sequence shown here is derived from an EMBL/GenBank/DDBJ whole genome shotgun (WGS) entry which is preliminary data.</text>
</comment>
<sequence length="244" mass="27046">MSFLDPDLSGPWAAVLADRYARADSVSLLRAMILDVFPGRITLVSSFGAESAVLLHMVSRIDPDLPVVFIDTGKLFGETKRYRDQLTRHLGLRNLQIITPDPARLKAQDPDGMLFSRKPDACCFWRKVEPLERALAGYGAWISGRKQFHGGARADLQRFEAVDKRIKISPLAGWTRDQIAAYFTAHDLPPHPLEGEGYLSIGCMPCTARAESGASVRSGRWQGLDKTECGIHLSLSEARKRANL</sequence>
<evidence type="ECO:0000313" key="7">
    <source>
        <dbReference type="Proteomes" id="UP000324996"/>
    </source>
</evidence>
<comment type="function">
    <text evidence="4">Catalyzes the formation of sulfite from adenosine 5'-phosphosulfate (APS) using thioredoxin as an electron donor.</text>
</comment>
<evidence type="ECO:0000313" key="6">
    <source>
        <dbReference type="EMBL" id="GER02385.1"/>
    </source>
</evidence>
<dbReference type="RefSeq" id="WP_042088307.1">
    <property type="nucleotide sequence ID" value="NZ_BKCN01000001.1"/>
</dbReference>
<evidence type="ECO:0000259" key="5">
    <source>
        <dbReference type="Pfam" id="PF01507"/>
    </source>
</evidence>
<feature type="domain" description="Phosphoadenosine phosphosulphate reductase" evidence="5">
    <location>
        <begin position="41"/>
        <end position="208"/>
    </location>
</feature>
<dbReference type="Pfam" id="PF01507">
    <property type="entry name" value="PAPS_reduct"/>
    <property type="match status" value="1"/>
</dbReference>
<dbReference type="Gene3D" id="3.40.50.620">
    <property type="entry name" value="HUPs"/>
    <property type="match status" value="1"/>
</dbReference>
<evidence type="ECO:0000256" key="2">
    <source>
        <dbReference type="ARBA" id="ARBA00023002"/>
    </source>
</evidence>
<comment type="cofactor">
    <cofactor evidence="4">
        <name>[4Fe-4S] cluster</name>
        <dbReference type="ChEBI" id="CHEBI:49883"/>
    </cofactor>
    <text evidence="4">Binds 1 [4Fe-4S] cluster per subunit.</text>
</comment>
<dbReference type="GO" id="GO:0046872">
    <property type="term" value="F:metal ion binding"/>
    <property type="evidence" value="ECO:0007669"/>
    <property type="project" value="UniProtKB-KW"/>
</dbReference>
<feature type="binding site" evidence="4">
    <location>
        <position position="122"/>
    </location>
    <ligand>
        <name>[4Fe-4S] cluster</name>
        <dbReference type="ChEBI" id="CHEBI:49883"/>
    </ligand>
</feature>
<comment type="similarity">
    <text evidence="1 4">Belongs to the PAPS reductase family. CysH subfamily.</text>
</comment>
<dbReference type="Proteomes" id="UP000324996">
    <property type="component" value="Unassembled WGS sequence"/>
</dbReference>
<evidence type="ECO:0000256" key="1">
    <source>
        <dbReference type="ARBA" id="ARBA00009732"/>
    </source>
</evidence>
<dbReference type="PIRSF" id="PIRSF000857">
    <property type="entry name" value="PAPS_reductase"/>
    <property type="match status" value="1"/>
</dbReference>
<dbReference type="NCBIfam" id="NF002537">
    <property type="entry name" value="PRK02090.1"/>
    <property type="match status" value="1"/>
</dbReference>
<gene>
    <name evidence="4" type="primary">cysH</name>
    <name evidence="6" type="ORF">JCM17846_00670</name>
</gene>
<dbReference type="GO" id="GO:0019379">
    <property type="term" value="P:sulfate assimilation, phosphoadenylyl sulfate reduction by phosphoadenylyl-sulfate reductase (thioredoxin)"/>
    <property type="evidence" value="ECO:0007669"/>
    <property type="project" value="UniProtKB-UniRule"/>
</dbReference>
<keyword evidence="2 4" id="KW-0560">Oxidoreductase</keyword>
<dbReference type="AlphaFoldDB" id="A0A5A7N3W4"/>
<comment type="pathway">
    <text evidence="3 4">Sulfur metabolism; hydrogen sulfide biosynthesis; sulfite from sulfate.</text>
</comment>
<dbReference type="InterPro" id="IPR004511">
    <property type="entry name" value="PAPS/APS_Rdtase"/>
</dbReference>
<feature type="binding site" evidence="4">
    <location>
        <position position="203"/>
    </location>
    <ligand>
        <name>[4Fe-4S] cluster</name>
        <dbReference type="ChEBI" id="CHEBI:49883"/>
    </ligand>
</feature>
<dbReference type="PANTHER" id="PTHR46509">
    <property type="entry name" value="PHOSPHOADENOSINE PHOSPHOSULFATE REDUCTASE"/>
    <property type="match status" value="1"/>
</dbReference>
<dbReference type="InterPro" id="IPR002500">
    <property type="entry name" value="PAPS_reduct_dom"/>
</dbReference>
<evidence type="ECO:0000256" key="4">
    <source>
        <dbReference type="HAMAP-Rule" id="MF_00063"/>
    </source>
</evidence>
<comment type="catalytic activity">
    <reaction evidence="4">
        <text>[thioredoxin]-disulfide + sulfite + AMP + 2 H(+) = adenosine 5'-phosphosulfate + [thioredoxin]-dithiol</text>
        <dbReference type="Rhea" id="RHEA:21976"/>
        <dbReference type="Rhea" id="RHEA-COMP:10698"/>
        <dbReference type="Rhea" id="RHEA-COMP:10700"/>
        <dbReference type="ChEBI" id="CHEBI:15378"/>
        <dbReference type="ChEBI" id="CHEBI:17359"/>
        <dbReference type="ChEBI" id="CHEBI:29950"/>
        <dbReference type="ChEBI" id="CHEBI:50058"/>
        <dbReference type="ChEBI" id="CHEBI:58243"/>
        <dbReference type="ChEBI" id="CHEBI:456215"/>
        <dbReference type="EC" id="1.8.4.10"/>
    </reaction>
</comment>
<dbReference type="PANTHER" id="PTHR46509:SF1">
    <property type="entry name" value="PHOSPHOADENOSINE PHOSPHOSULFATE REDUCTASE"/>
    <property type="match status" value="1"/>
</dbReference>
<keyword evidence="4" id="KW-0963">Cytoplasm</keyword>
<keyword evidence="4" id="KW-0408">Iron</keyword>
<dbReference type="GO" id="GO:0004604">
    <property type="term" value="F:phosphoadenylyl-sulfate reductase (thioredoxin) activity"/>
    <property type="evidence" value="ECO:0007669"/>
    <property type="project" value="UniProtKB-UniRule"/>
</dbReference>
<proteinExistence type="inferred from homology"/>